<evidence type="ECO:0000256" key="4">
    <source>
        <dbReference type="ARBA" id="ARBA00022679"/>
    </source>
</evidence>
<evidence type="ECO:0000313" key="8">
    <source>
        <dbReference type="Proteomes" id="UP000279306"/>
    </source>
</evidence>
<proteinExistence type="inferred from homology"/>
<name>A0A448ITB6_MYCAU</name>
<dbReference type="SUPFAM" id="SSF53448">
    <property type="entry name" value="Nucleotide-diphospho-sugar transferases"/>
    <property type="match status" value="1"/>
</dbReference>
<sequence length="288" mass="31208">MRTAVVTIVHGRAGHLRNQLLGLKRSLRVPDHHVVIAVDDPTVHGTVADCGARASVVALPASGEHLPIAQARNVGARTALEQGAEVLVFLDVDCIPGAALIGRYHDVATEPEYRDGVLCGPVTYLPPSGPGGYDIADLDHHRDPHPARPAPPDGQIVAGTDYTLFWSLSFAVTASTWRRIGGFWSGYRGYGAEDTDFGQRAAALGIPLRWIGGAHAFHQHHPVSNPPVEHVADIVRNATVFHARWGWWPMGGWLDQFQKRGLISRDAYGRPHLAASGSDSFRPRPNPE</sequence>
<protein>
    <submittedName>
        <fullName evidence="7">Sugar transferase</fullName>
    </submittedName>
</protein>
<dbReference type="InterPro" id="IPR027791">
    <property type="entry name" value="Galactosyl_T_C"/>
</dbReference>
<gene>
    <name evidence="7" type="ORF">NCTC10437_03095</name>
</gene>
<comment type="pathway">
    <text evidence="1">Cell wall biogenesis; cell wall polysaccharide biosynthesis.</text>
</comment>
<evidence type="ECO:0000256" key="1">
    <source>
        <dbReference type="ARBA" id="ARBA00004776"/>
    </source>
</evidence>
<comment type="similarity">
    <text evidence="2">Belongs to the glycosyltransferase 2 family.</text>
</comment>
<dbReference type="CDD" id="cd00761">
    <property type="entry name" value="Glyco_tranf_GTA_type"/>
    <property type="match status" value="1"/>
</dbReference>
<dbReference type="GO" id="GO:0016757">
    <property type="term" value="F:glycosyltransferase activity"/>
    <property type="evidence" value="ECO:0007669"/>
    <property type="project" value="UniProtKB-KW"/>
</dbReference>
<dbReference type="RefSeq" id="WP_048631154.1">
    <property type="nucleotide sequence ID" value="NZ_CVQQ01000002.1"/>
</dbReference>
<dbReference type="PANTHER" id="PTHR43179">
    <property type="entry name" value="RHAMNOSYLTRANSFERASE WBBL"/>
    <property type="match status" value="1"/>
</dbReference>
<feature type="domain" description="Galactosyltransferase C-terminal" evidence="6">
    <location>
        <begin position="162"/>
        <end position="209"/>
    </location>
</feature>
<evidence type="ECO:0000256" key="5">
    <source>
        <dbReference type="ARBA" id="ARBA00023316"/>
    </source>
</evidence>
<evidence type="ECO:0000256" key="2">
    <source>
        <dbReference type="ARBA" id="ARBA00006739"/>
    </source>
</evidence>
<accession>A0A448ITB6</accession>
<dbReference type="GO" id="GO:0071555">
    <property type="term" value="P:cell wall organization"/>
    <property type="evidence" value="ECO:0007669"/>
    <property type="project" value="UniProtKB-KW"/>
</dbReference>
<dbReference type="KEGG" id="mauu:NCTC10437_03095"/>
<dbReference type="InterPro" id="IPR029044">
    <property type="entry name" value="Nucleotide-diphossugar_trans"/>
</dbReference>
<evidence type="ECO:0000313" key="7">
    <source>
        <dbReference type="EMBL" id="VEG55624.1"/>
    </source>
</evidence>
<dbReference type="Proteomes" id="UP000279306">
    <property type="component" value="Chromosome"/>
</dbReference>
<keyword evidence="8" id="KW-1185">Reference proteome</keyword>
<organism evidence="7 8">
    <name type="scientific">Mycolicibacterium aurum</name>
    <name type="common">Mycobacterium aurum</name>
    <dbReference type="NCBI Taxonomy" id="1791"/>
    <lineage>
        <taxon>Bacteria</taxon>
        <taxon>Bacillati</taxon>
        <taxon>Actinomycetota</taxon>
        <taxon>Actinomycetes</taxon>
        <taxon>Mycobacteriales</taxon>
        <taxon>Mycobacteriaceae</taxon>
        <taxon>Mycolicibacterium</taxon>
    </lineage>
</organism>
<dbReference type="OrthoDB" id="6653642at2"/>
<dbReference type="EMBL" id="LR134356">
    <property type="protein sequence ID" value="VEG55624.1"/>
    <property type="molecule type" value="Genomic_DNA"/>
</dbReference>
<dbReference type="AlphaFoldDB" id="A0A448ITB6"/>
<dbReference type="Pfam" id="PF02709">
    <property type="entry name" value="Glyco_transf_7C"/>
    <property type="match status" value="1"/>
</dbReference>
<keyword evidence="5" id="KW-0961">Cell wall biogenesis/degradation</keyword>
<keyword evidence="3" id="KW-0328">Glycosyltransferase</keyword>
<dbReference type="PANTHER" id="PTHR43179:SF12">
    <property type="entry name" value="GALACTOFURANOSYLTRANSFERASE GLFT2"/>
    <property type="match status" value="1"/>
</dbReference>
<dbReference type="STRING" id="1791.GCA_001049355_01233"/>
<evidence type="ECO:0000259" key="6">
    <source>
        <dbReference type="Pfam" id="PF02709"/>
    </source>
</evidence>
<keyword evidence="4 7" id="KW-0808">Transferase</keyword>
<reference evidence="7 8" key="1">
    <citation type="submission" date="2018-12" db="EMBL/GenBank/DDBJ databases">
        <authorList>
            <consortium name="Pathogen Informatics"/>
        </authorList>
    </citation>
    <scope>NUCLEOTIDE SEQUENCE [LARGE SCALE GENOMIC DNA]</scope>
    <source>
        <strain evidence="7 8">NCTC10437</strain>
    </source>
</reference>
<dbReference type="Gene3D" id="3.90.550.10">
    <property type="entry name" value="Spore Coat Polysaccharide Biosynthesis Protein SpsA, Chain A"/>
    <property type="match status" value="1"/>
</dbReference>
<evidence type="ECO:0000256" key="3">
    <source>
        <dbReference type="ARBA" id="ARBA00022676"/>
    </source>
</evidence>